<dbReference type="GO" id="GO:0052621">
    <property type="term" value="F:diguanylate cyclase activity"/>
    <property type="evidence" value="ECO:0007669"/>
    <property type="project" value="TreeGrafter"/>
</dbReference>
<dbReference type="RefSeq" id="WP_044903749.1">
    <property type="nucleotide sequence ID" value="NZ_JQIF01000009.1"/>
</dbReference>
<feature type="transmembrane region" description="Helical" evidence="1">
    <location>
        <begin position="194"/>
        <end position="215"/>
    </location>
</feature>
<dbReference type="NCBIfam" id="TIGR00254">
    <property type="entry name" value="GGDEF"/>
    <property type="match status" value="1"/>
</dbReference>
<dbReference type="InterPro" id="IPR000160">
    <property type="entry name" value="GGDEF_dom"/>
</dbReference>
<protein>
    <submittedName>
        <fullName evidence="3">Diguanylate cyclase</fullName>
    </submittedName>
</protein>
<dbReference type="PROSITE" id="PS50887">
    <property type="entry name" value="GGDEF"/>
    <property type="match status" value="1"/>
</dbReference>
<dbReference type="Gene3D" id="3.30.70.270">
    <property type="match status" value="1"/>
</dbReference>
<reference evidence="3 4" key="1">
    <citation type="submission" date="2014-08" db="EMBL/GenBank/DDBJ databases">
        <title>Clostridium innocuum, an unnegligible vancomycin-resistant pathogen causing extra-intestinal infections.</title>
        <authorList>
            <person name="Feng Y."/>
            <person name="Chiu C.-H."/>
        </authorList>
    </citation>
    <scope>NUCLEOTIDE SEQUENCE [LARGE SCALE GENOMIC DNA]</scope>
    <source>
        <strain evidence="3 4">AN88</strain>
    </source>
</reference>
<evidence type="ECO:0000259" key="2">
    <source>
        <dbReference type="PROSITE" id="PS50887"/>
    </source>
</evidence>
<evidence type="ECO:0000313" key="3">
    <source>
        <dbReference type="EMBL" id="KGJ54773.1"/>
    </source>
</evidence>
<dbReference type="Proteomes" id="UP000030008">
    <property type="component" value="Unassembled WGS sequence"/>
</dbReference>
<dbReference type="InterPro" id="IPR050469">
    <property type="entry name" value="Diguanylate_Cyclase"/>
</dbReference>
<dbReference type="SUPFAM" id="SSF55073">
    <property type="entry name" value="Nucleotide cyclase"/>
    <property type="match status" value="1"/>
</dbReference>
<evidence type="ECO:0000313" key="4">
    <source>
        <dbReference type="Proteomes" id="UP000030008"/>
    </source>
</evidence>
<dbReference type="AlphaFoldDB" id="A0A099ICT2"/>
<name>A0A099ICT2_CLOIN</name>
<proteinExistence type="predicted"/>
<dbReference type="PANTHER" id="PTHR45138:SF9">
    <property type="entry name" value="DIGUANYLATE CYCLASE DGCM-RELATED"/>
    <property type="match status" value="1"/>
</dbReference>
<accession>A0A099ICT2</accession>
<feature type="transmembrane region" description="Helical" evidence="1">
    <location>
        <begin position="12"/>
        <end position="36"/>
    </location>
</feature>
<gene>
    <name evidence="3" type="ORF">CIAN88_02165</name>
</gene>
<dbReference type="InterPro" id="IPR043128">
    <property type="entry name" value="Rev_trsase/Diguanyl_cyclase"/>
</dbReference>
<keyword evidence="1" id="KW-1133">Transmembrane helix</keyword>
<evidence type="ECO:0000256" key="1">
    <source>
        <dbReference type="SAM" id="Phobius"/>
    </source>
</evidence>
<comment type="caution">
    <text evidence="3">The sequence shown here is derived from an EMBL/GenBank/DDBJ whole genome shotgun (WGS) entry which is preliminary data.</text>
</comment>
<dbReference type="InterPro" id="IPR029787">
    <property type="entry name" value="Nucleotide_cyclase"/>
</dbReference>
<sequence length="374" mass="42704">MDRKRRISRVDVQVSIVTAVLVTTALICVYFFNYFITHEDMINSLKERSHSIYQYVDDYVDKTTFQNTEALTRDNPAYIRMKEKLEEVKASTNVRYLYTAEKNIQGEYVYLVDGLPYDSSDFRNPGDKIEEEIIPELTAALHDKIILPNQIKNTEWGPIFISYFPIHKGNEVVGVLGIEFDATHQYRAFQIIRIGTPIIAAIACLLAVFIAVRLFKRISNPMYKDMANTDFLTGLKNRNAFELDIQNKQDEVLGILIADLNGLKKINDEQGHQIGDEYIRKAATVIGKCASTCPVYRFGGDEFVVLVPDADDKKMKSLSERILTYEETVPKDCDIPISLSVGYALYDPVQCASLQDVFHEADVQMYNMKNSRKI</sequence>
<dbReference type="EMBL" id="JQIF01000009">
    <property type="protein sequence ID" value="KGJ54773.1"/>
    <property type="molecule type" value="Genomic_DNA"/>
</dbReference>
<keyword evidence="1" id="KW-0472">Membrane</keyword>
<dbReference type="CDD" id="cd01949">
    <property type="entry name" value="GGDEF"/>
    <property type="match status" value="1"/>
</dbReference>
<dbReference type="PANTHER" id="PTHR45138">
    <property type="entry name" value="REGULATORY COMPONENTS OF SENSORY TRANSDUCTION SYSTEM"/>
    <property type="match status" value="1"/>
</dbReference>
<feature type="domain" description="GGDEF" evidence="2">
    <location>
        <begin position="251"/>
        <end position="374"/>
    </location>
</feature>
<keyword evidence="1" id="KW-0812">Transmembrane</keyword>
<dbReference type="Pfam" id="PF00990">
    <property type="entry name" value="GGDEF"/>
    <property type="match status" value="1"/>
</dbReference>
<organism evidence="3 4">
    <name type="scientific">Clostridium innocuum</name>
    <dbReference type="NCBI Taxonomy" id="1522"/>
    <lineage>
        <taxon>Bacteria</taxon>
        <taxon>Bacillati</taxon>
        <taxon>Bacillota</taxon>
        <taxon>Clostridia</taxon>
        <taxon>Eubacteriales</taxon>
        <taxon>Clostridiaceae</taxon>
        <taxon>Clostridium</taxon>
    </lineage>
</organism>
<dbReference type="SMART" id="SM00267">
    <property type="entry name" value="GGDEF"/>
    <property type="match status" value="1"/>
</dbReference>